<feature type="compositionally biased region" description="Basic and acidic residues" evidence="1">
    <location>
        <begin position="508"/>
        <end position="520"/>
    </location>
</feature>
<feature type="region of interest" description="Disordered" evidence="1">
    <location>
        <begin position="1"/>
        <end position="22"/>
    </location>
</feature>
<reference evidence="2" key="1">
    <citation type="submission" date="2016-01" db="EMBL/GenBank/DDBJ databases">
        <authorList>
            <person name="Peeters C."/>
        </authorList>
    </citation>
    <scope>NUCLEOTIDE SEQUENCE [LARGE SCALE GENOMIC DNA]</scope>
    <source>
        <strain evidence="2">LMG 29323</strain>
    </source>
</reference>
<comment type="caution">
    <text evidence="2">The sequence shown here is derived from an EMBL/GenBank/DDBJ whole genome shotgun (WGS) entry which is preliminary data.</text>
</comment>
<evidence type="ECO:0000256" key="1">
    <source>
        <dbReference type="SAM" id="MobiDB-lite"/>
    </source>
</evidence>
<dbReference type="RefSeq" id="WP_061173719.1">
    <property type="nucleotide sequence ID" value="NZ_FCOE02000003.1"/>
</dbReference>
<feature type="compositionally biased region" description="Basic residues" evidence="1">
    <location>
        <begin position="521"/>
        <end position="537"/>
    </location>
</feature>
<dbReference type="Proteomes" id="UP000054911">
    <property type="component" value="Unassembled WGS sequence"/>
</dbReference>
<feature type="region of interest" description="Disordered" evidence="1">
    <location>
        <begin position="499"/>
        <end position="537"/>
    </location>
</feature>
<dbReference type="EMBL" id="FCOE02000003">
    <property type="protein sequence ID" value="SAK48001.1"/>
    <property type="molecule type" value="Genomic_DNA"/>
</dbReference>
<dbReference type="AlphaFoldDB" id="A0A157ZR78"/>
<evidence type="ECO:0000313" key="2">
    <source>
        <dbReference type="EMBL" id="SAK48001.1"/>
    </source>
</evidence>
<dbReference type="OrthoDB" id="570299at2"/>
<evidence type="ECO:0000313" key="3">
    <source>
        <dbReference type="Proteomes" id="UP000054911"/>
    </source>
</evidence>
<accession>A0A157ZR78</accession>
<protein>
    <submittedName>
        <fullName evidence="2">Uncharacterized protein</fullName>
    </submittedName>
</protein>
<organism evidence="2 3">
    <name type="scientific">Caballeronia pedi</name>
    <dbReference type="NCBI Taxonomy" id="1777141"/>
    <lineage>
        <taxon>Bacteria</taxon>
        <taxon>Pseudomonadati</taxon>
        <taxon>Pseudomonadota</taxon>
        <taxon>Betaproteobacteria</taxon>
        <taxon>Burkholderiales</taxon>
        <taxon>Burkholderiaceae</taxon>
        <taxon>Caballeronia</taxon>
    </lineage>
</organism>
<proteinExistence type="predicted"/>
<gene>
    <name evidence="2" type="ORF">AWB80_01169</name>
</gene>
<sequence>MSTSPRPLESTAPLPQSTAEQAAAPEATFTGVFDISDADGVNESERLLMRLCRRSFLSLWSFANLHTDQDMRGGRGSAKEFADVLVVFGNDVVIFSDKHVAFQEDRDLGVAWRRWYKRAVEESAKQLHGAMSWARRFPKRVFLDTACTRPLPVALPSADSARFHLVAVTRGSYEACARFFSGSLGTLQIRTDVRGSAHADNPFFVGLVNPEKAFVHVFDEFSLEMVLKEMDTASDFISYLKDREAFLNRQDRVVYAAGEEQLLASYLTNGDELGRNFLPPSAREEEATVIAFDETHYESLMSNPSFREKKRLDKPSYLWDRMVERFIRLGDPELIAPGFDQDNNETEQALRLLARESRFRRRILVDAIRGVLTRAADEGRQAARVFTTDQDTSLVYVFVLVPKRANETYDDYRGHRIAVLHAYCKCAKLRFPEGSTFIGIAFDHPTRDYRGSSEDLFVYICEHLGDEEREEAERYRQELGILPDNMELKRMSTAEFPAFVTKAQPVKNDTKRPSKNDERKRNRSKMAKASRKRNRRR</sequence>
<keyword evidence="3" id="KW-1185">Reference proteome</keyword>
<name>A0A157ZR78_9BURK</name>
<dbReference type="STRING" id="1777141.AWB80_01169"/>